<evidence type="ECO:0000313" key="3">
    <source>
        <dbReference type="EMBL" id="MDO7841684.1"/>
    </source>
</evidence>
<dbReference type="InterPro" id="IPR051803">
    <property type="entry name" value="TA_system_RelE-like_toxin"/>
</dbReference>
<dbReference type="InterPro" id="IPR035093">
    <property type="entry name" value="RelE/ParE_toxin_dom_sf"/>
</dbReference>
<keyword evidence="4" id="KW-1185">Reference proteome</keyword>
<dbReference type="RefSeq" id="WP_304560122.1">
    <property type="nucleotide sequence ID" value="NZ_JAUQSZ010000002.1"/>
</dbReference>
<dbReference type="EMBL" id="JAUQSZ010000002">
    <property type="protein sequence ID" value="MDO7841684.1"/>
    <property type="molecule type" value="Genomic_DNA"/>
</dbReference>
<protein>
    <submittedName>
        <fullName evidence="3">Type II toxin-antitoxin system RelE/ParE family toxin</fullName>
    </submittedName>
</protein>
<accession>A0ABT8ZX21</accession>
<dbReference type="Proteomes" id="UP001176468">
    <property type="component" value="Unassembled WGS sequence"/>
</dbReference>
<keyword evidence="2" id="KW-1277">Toxin-antitoxin system</keyword>
<dbReference type="Gene3D" id="3.30.2310.20">
    <property type="entry name" value="RelE-like"/>
    <property type="match status" value="1"/>
</dbReference>
<gene>
    <name evidence="3" type="ORF">Q5H94_05050</name>
</gene>
<evidence type="ECO:0000256" key="2">
    <source>
        <dbReference type="ARBA" id="ARBA00022649"/>
    </source>
</evidence>
<reference evidence="3" key="1">
    <citation type="submission" date="2023-07" db="EMBL/GenBank/DDBJ databases">
        <authorList>
            <person name="Kim M.K."/>
        </authorList>
    </citation>
    <scope>NUCLEOTIDE SEQUENCE</scope>
    <source>
        <strain evidence="3">CA1-15</strain>
    </source>
</reference>
<evidence type="ECO:0000256" key="1">
    <source>
        <dbReference type="ARBA" id="ARBA00006226"/>
    </source>
</evidence>
<name>A0ABT8ZX21_9SPHN</name>
<dbReference type="Pfam" id="PF05016">
    <property type="entry name" value="ParE_toxin"/>
    <property type="match status" value="1"/>
</dbReference>
<dbReference type="PANTHER" id="PTHR33755">
    <property type="entry name" value="TOXIN PARE1-RELATED"/>
    <property type="match status" value="1"/>
</dbReference>
<dbReference type="InterPro" id="IPR007712">
    <property type="entry name" value="RelE/ParE_toxin"/>
</dbReference>
<sequence>MSQIFWSDLAIADLQDIDDYWSQHSLDVAERMADRIEHAAAFLVTAPRAGPAIPDSEARKWGVASTPYLLVYRLKEPAIEILRIHHGRQNWRDV</sequence>
<proteinExistence type="inferred from homology"/>
<organism evidence="3 4">
    <name type="scientific">Sphingomonas immobilis</name>
    <dbReference type="NCBI Taxonomy" id="3063997"/>
    <lineage>
        <taxon>Bacteria</taxon>
        <taxon>Pseudomonadati</taxon>
        <taxon>Pseudomonadota</taxon>
        <taxon>Alphaproteobacteria</taxon>
        <taxon>Sphingomonadales</taxon>
        <taxon>Sphingomonadaceae</taxon>
        <taxon>Sphingomonas</taxon>
    </lineage>
</organism>
<evidence type="ECO:0000313" key="4">
    <source>
        <dbReference type="Proteomes" id="UP001176468"/>
    </source>
</evidence>
<comment type="caution">
    <text evidence="3">The sequence shown here is derived from an EMBL/GenBank/DDBJ whole genome shotgun (WGS) entry which is preliminary data.</text>
</comment>
<comment type="similarity">
    <text evidence="1">Belongs to the RelE toxin family.</text>
</comment>